<name>A0ABP9ERP1_9FLAO</name>
<dbReference type="Proteomes" id="UP001500433">
    <property type="component" value="Unassembled WGS sequence"/>
</dbReference>
<keyword evidence="2" id="KW-1185">Reference proteome</keyword>
<comment type="caution">
    <text evidence="1">The sequence shown here is derived from an EMBL/GenBank/DDBJ whole genome shotgun (WGS) entry which is preliminary data.</text>
</comment>
<evidence type="ECO:0000313" key="1">
    <source>
        <dbReference type="EMBL" id="GAA4884478.1"/>
    </source>
</evidence>
<dbReference type="RefSeq" id="WP_345272264.1">
    <property type="nucleotide sequence ID" value="NZ_BAABJH010000001.1"/>
</dbReference>
<dbReference type="EMBL" id="BAABJH010000001">
    <property type="protein sequence ID" value="GAA4884478.1"/>
    <property type="molecule type" value="Genomic_DNA"/>
</dbReference>
<reference evidence="2" key="1">
    <citation type="journal article" date="2019" name="Int. J. Syst. Evol. Microbiol.">
        <title>The Global Catalogue of Microorganisms (GCM) 10K type strain sequencing project: providing services to taxonomists for standard genome sequencing and annotation.</title>
        <authorList>
            <consortium name="The Broad Institute Genomics Platform"/>
            <consortium name="The Broad Institute Genome Sequencing Center for Infectious Disease"/>
            <person name="Wu L."/>
            <person name="Ma J."/>
        </authorList>
    </citation>
    <scope>NUCLEOTIDE SEQUENCE [LARGE SCALE GENOMIC DNA]</scope>
    <source>
        <strain evidence="2">JCM 18274</strain>
    </source>
</reference>
<sequence length="153" mass="18109">MKSKKIEVKKYEAWLSAETMHGHYLKWLSELEFAEDEQLFFNDLIDTYTLQLIDSKHFNESTEIINKLNALQKETKALINTVINHEKGLKIMVDGINQIPEENAYKDEHGKLIITISEFLKKYRTLKSQLFVLIKNIIKERKQKRLLSQKTKK</sequence>
<evidence type="ECO:0000313" key="2">
    <source>
        <dbReference type="Proteomes" id="UP001500433"/>
    </source>
</evidence>
<accession>A0ABP9ERP1</accession>
<organism evidence="1 2">
    <name type="scientific">Flaviramulus aquimarinus</name>
    <dbReference type="NCBI Taxonomy" id="1170456"/>
    <lineage>
        <taxon>Bacteria</taxon>
        <taxon>Pseudomonadati</taxon>
        <taxon>Bacteroidota</taxon>
        <taxon>Flavobacteriia</taxon>
        <taxon>Flavobacteriales</taxon>
        <taxon>Flavobacteriaceae</taxon>
        <taxon>Flaviramulus</taxon>
    </lineage>
</organism>
<proteinExistence type="predicted"/>
<gene>
    <name evidence="1" type="ORF">GCM10023311_03620</name>
</gene>
<protein>
    <submittedName>
        <fullName evidence="1">Uncharacterized protein</fullName>
    </submittedName>
</protein>